<proteinExistence type="predicted"/>
<name>A0ABU6XF55_9FABA</name>
<evidence type="ECO:0000313" key="2">
    <source>
        <dbReference type="EMBL" id="MED6196657.1"/>
    </source>
</evidence>
<gene>
    <name evidence="2" type="ORF">PIB30_049465</name>
</gene>
<feature type="region of interest" description="Disordered" evidence="1">
    <location>
        <begin position="91"/>
        <end position="127"/>
    </location>
</feature>
<dbReference type="EMBL" id="JASCZI010211781">
    <property type="protein sequence ID" value="MED6196657.1"/>
    <property type="molecule type" value="Genomic_DNA"/>
</dbReference>
<accession>A0ABU6XF55</accession>
<organism evidence="2 3">
    <name type="scientific">Stylosanthes scabra</name>
    <dbReference type="NCBI Taxonomy" id="79078"/>
    <lineage>
        <taxon>Eukaryota</taxon>
        <taxon>Viridiplantae</taxon>
        <taxon>Streptophyta</taxon>
        <taxon>Embryophyta</taxon>
        <taxon>Tracheophyta</taxon>
        <taxon>Spermatophyta</taxon>
        <taxon>Magnoliopsida</taxon>
        <taxon>eudicotyledons</taxon>
        <taxon>Gunneridae</taxon>
        <taxon>Pentapetalae</taxon>
        <taxon>rosids</taxon>
        <taxon>fabids</taxon>
        <taxon>Fabales</taxon>
        <taxon>Fabaceae</taxon>
        <taxon>Papilionoideae</taxon>
        <taxon>50 kb inversion clade</taxon>
        <taxon>dalbergioids sensu lato</taxon>
        <taxon>Dalbergieae</taxon>
        <taxon>Pterocarpus clade</taxon>
        <taxon>Stylosanthes</taxon>
    </lineage>
</organism>
<protein>
    <submittedName>
        <fullName evidence="2">Uncharacterized protein</fullName>
    </submittedName>
</protein>
<sequence>MKRRLPNNIFSECLQIQMFYDGLTLQSRAQIDSSAGGSLHTKIVEEAQDLIELVANNQYLYSTPLERGTQRNQWNPKEECKVIQLRSGKKVEQQIEESAEDSSKEVATPPKEANPVVQNPAEKEAPK</sequence>
<comment type="caution">
    <text evidence="2">The sequence shown here is derived from an EMBL/GenBank/DDBJ whole genome shotgun (WGS) entry which is preliminary data.</text>
</comment>
<dbReference type="Proteomes" id="UP001341840">
    <property type="component" value="Unassembled WGS sequence"/>
</dbReference>
<keyword evidence="3" id="KW-1185">Reference proteome</keyword>
<evidence type="ECO:0000256" key="1">
    <source>
        <dbReference type="SAM" id="MobiDB-lite"/>
    </source>
</evidence>
<evidence type="ECO:0000313" key="3">
    <source>
        <dbReference type="Proteomes" id="UP001341840"/>
    </source>
</evidence>
<reference evidence="2 3" key="1">
    <citation type="journal article" date="2023" name="Plants (Basel)">
        <title>Bridging the Gap: Combining Genomics and Transcriptomics Approaches to Understand Stylosanthes scabra, an Orphan Legume from the Brazilian Caatinga.</title>
        <authorList>
            <person name="Ferreira-Neto J.R.C."/>
            <person name="da Silva M.D."/>
            <person name="Binneck E."/>
            <person name="de Melo N.F."/>
            <person name="da Silva R.H."/>
            <person name="de Melo A.L.T.M."/>
            <person name="Pandolfi V."/>
            <person name="Bustamante F.O."/>
            <person name="Brasileiro-Vidal A.C."/>
            <person name="Benko-Iseppon A.M."/>
        </authorList>
    </citation>
    <scope>NUCLEOTIDE SEQUENCE [LARGE SCALE GENOMIC DNA]</scope>
    <source>
        <tissue evidence="2">Leaves</tissue>
    </source>
</reference>